<dbReference type="GO" id="GO:0005886">
    <property type="term" value="C:plasma membrane"/>
    <property type="evidence" value="ECO:0007669"/>
    <property type="project" value="UniProtKB-SubCell"/>
</dbReference>
<proteinExistence type="inferred from homology"/>
<organism evidence="10 11">
    <name type="scientific">Candidatus Daviesbacteria bacterium GW2011_GWA2_40_9</name>
    <dbReference type="NCBI Taxonomy" id="1618424"/>
    <lineage>
        <taxon>Bacteria</taxon>
        <taxon>Candidatus Daviesiibacteriota</taxon>
    </lineage>
</organism>
<keyword evidence="7 9" id="KW-0811">Translocation</keyword>
<evidence type="ECO:0000256" key="1">
    <source>
        <dbReference type="ARBA" id="ARBA00004141"/>
    </source>
</evidence>
<protein>
    <recommendedName>
        <fullName evidence="9">Protein-export membrane protein SecG</fullName>
    </recommendedName>
</protein>
<comment type="subcellular location">
    <subcellularLocation>
        <location evidence="9">Cell membrane</location>
        <topology evidence="9">Multi-pass membrane protein</topology>
    </subcellularLocation>
    <subcellularLocation>
        <location evidence="1">Membrane</location>
        <topology evidence="1">Multi-pass membrane protein</topology>
    </subcellularLocation>
</comment>
<feature type="transmembrane region" description="Helical" evidence="9">
    <location>
        <begin position="50"/>
        <end position="71"/>
    </location>
</feature>
<dbReference type="GO" id="GO:0015450">
    <property type="term" value="F:protein-transporting ATPase activity"/>
    <property type="evidence" value="ECO:0007669"/>
    <property type="project" value="UniProtKB-UniRule"/>
</dbReference>
<dbReference type="AlphaFoldDB" id="A0A0G0U6T0"/>
<keyword evidence="9" id="KW-1003">Cell membrane</keyword>
<keyword evidence="3 9" id="KW-0813">Transport</keyword>
<keyword evidence="8 9" id="KW-0472">Membrane</keyword>
<reference evidence="10 11" key="1">
    <citation type="journal article" date="2015" name="Nature">
        <title>rRNA introns, odd ribosomes, and small enigmatic genomes across a large radiation of phyla.</title>
        <authorList>
            <person name="Brown C.T."/>
            <person name="Hug L.A."/>
            <person name="Thomas B.C."/>
            <person name="Sharon I."/>
            <person name="Castelle C.J."/>
            <person name="Singh A."/>
            <person name="Wilkins M.J."/>
            <person name="Williams K.H."/>
            <person name="Banfield J.F."/>
        </authorList>
    </citation>
    <scope>NUCLEOTIDE SEQUENCE [LARGE SCALE GENOMIC DNA]</scope>
</reference>
<keyword evidence="6 9" id="KW-1133">Transmembrane helix</keyword>
<dbReference type="Pfam" id="PF03840">
    <property type="entry name" value="SecG"/>
    <property type="match status" value="1"/>
</dbReference>
<comment type="similarity">
    <text evidence="2 9">Belongs to the SecG family.</text>
</comment>
<evidence type="ECO:0000256" key="9">
    <source>
        <dbReference type="RuleBase" id="RU365087"/>
    </source>
</evidence>
<accession>A0A0G0U6T0</accession>
<evidence type="ECO:0000256" key="7">
    <source>
        <dbReference type="ARBA" id="ARBA00023010"/>
    </source>
</evidence>
<dbReference type="NCBIfam" id="TIGR00810">
    <property type="entry name" value="secG"/>
    <property type="match status" value="1"/>
</dbReference>
<evidence type="ECO:0000313" key="11">
    <source>
        <dbReference type="Proteomes" id="UP000034601"/>
    </source>
</evidence>
<evidence type="ECO:0000256" key="6">
    <source>
        <dbReference type="ARBA" id="ARBA00022989"/>
    </source>
</evidence>
<name>A0A0G0U6T0_9BACT</name>
<feature type="transmembrane region" description="Helical" evidence="9">
    <location>
        <begin position="6"/>
        <end position="23"/>
    </location>
</feature>
<evidence type="ECO:0000256" key="4">
    <source>
        <dbReference type="ARBA" id="ARBA00022692"/>
    </source>
</evidence>
<evidence type="ECO:0000313" key="10">
    <source>
        <dbReference type="EMBL" id="KKR82911.1"/>
    </source>
</evidence>
<gene>
    <name evidence="10" type="ORF">UU29_C0008G0020</name>
</gene>
<keyword evidence="5 9" id="KW-0653">Protein transport</keyword>
<dbReference type="GO" id="GO:0009306">
    <property type="term" value="P:protein secretion"/>
    <property type="evidence" value="ECO:0007669"/>
    <property type="project" value="UniProtKB-UniRule"/>
</dbReference>
<dbReference type="Proteomes" id="UP000034601">
    <property type="component" value="Unassembled WGS sequence"/>
</dbReference>
<comment type="function">
    <text evidence="9">Involved in protein export. Participates in an early event of protein translocation.</text>
</comment>
<dbReference type="EMBL" id="LCAB01000008">
    <property type="protein sequence ID" value="KKR82911.1"/>
    <property type="molecule type" value="Genomic_DNA"/>
</dbReference>
<evidence type="ECO:0000256" key="5">
    <source>
        <dbReference type="ARBA" id="ARBA00022927"/>
    </source>
</evidence>
<evidence type="ECO:0000256" key="3">
    <source>
        <dbReference type="ARBA" id="ARBA00022448"/>
    </source>
</evidence>
<keyword evidence="4 9" id="KW-0812">Transmembrane</keyword>
<comment type="caution">
    <text evidence="10">The sequence shown here is derived from an EMBL/GenBank/DDBJ whole genome shotgun (WGS) entry which is preliminary data.</text>
</comment>
<evidence type="ECO:0000256" key="2">
    <source>
        <dbReference type="ARBA" id="ARBA00008445"/>
    </source>
</evidence>
<evidence type="ECO:0000256" key="8">
    <source>
        <dbReference type="ARBA" id="ARBA00023136"/>
    </source>
</evidence>
<dbReference type="InterPro" id="IPR004692">
    <property type="entry name" value="SecG"/>
</dbReference>
<sequence length="72" mass="7647">MNKEILSLVQIILGIIFIILVLLQAKGTGLGSAFGGEIAFYSTKRGIERILFSMTVAAASLLLIISVLGILL</sequence>